<name>A0A0E0M251_ORYPU</name>
<feature type="compositionally biased region" description="Pro residues" evidence="1">
    <location>
        <begin position="27"/>
        <end position="40"/>
    </location>
</feature>
<evidence type="ECO:0000256" key="1">
    <source>
        <dbReference type="SAM" id="MobiDB-lite"/>
    </source>
</evidence>
<feature type="compositionally biased region" description="Basic residues" evidence="1">
    <location>
        <begin position="66"/>
        <end position="82"/>
    </location>
</feature>
<dbReference type="AlphaFoldDB" id="A0A0E0M251"/>
<evidence type="ECO:0000313" key="2">
    <source>
        <dbReference type="EnsemblPlants" id="OPUNC09G11530.3"/>
    </source>
</evidence>
<accession>A0A0E0M251</accession>
<reference evidence="2" key="1">
    <citation type="submission" date="2015-04" db="UniProtKB">
        <authorList>
            <consortium name="EnsemblPlants"/>
        </authorList>
    </citation>
    <scope>IDENTIFICATION</scope>
</reference>
<sequence>MIPWPLRSAARRLAAAAAARAASVAHSPPPAPRPPQPCPPEDAALKHLRRATGHEDGVPAGEQPRSRRPIHRKSPPRPRFLRRIAVVASCSLPRSTP</sequence>
<keyword evidence="3" id="KW-1185">Reference proteome</keyword>
<feature type="compositionally biased region" description="Low complexity" evidence="1">
    <location>
        <begin position="15"/>
        <end position="26"/>
    </location>
</feature>
<evidence type="ECO:0000313" key="3">
    <source>
        <dbReference type="Proteomes" id="UP000026962"/>
    </source>
</evidence>
<organism evidence="2">
    <name type="scientific">Oryza punctata</name>
    <name type="common">Red rice</name>
    <dbReference type="NCBI Taxonomy" id="4537"/>
    <lineage>
        <taxon>Eukaryota</taxon>
        <taxon>Viridiplantae</taxon>
        <taxon>Streptophyta</taxon>
        <taxon>Embryophyta</taxon>
        <taxon>Tracheophyta</taxon>
        <taxon>Spermatophyta</taxon>
        <taxon>Magnoliopsida</taxon>
        <taxon>Liliopsida</taxon>
        <taxon>Poales</taxon>
        <taxon>Poaceae</taxon>
        <taxon>BOP clade</taxon>
        <taxon>Oryzoideae</taxon>
        <taxon>Oryzeae</taxon>
        <taxon>Oryzinae</taxon>
        <taxon>Oryza</taxon>
    </lineage>
</organism>
<dbReference type="Gramene" id="OPUNC09G11530.3">
    <property type="protein sequence ID" value="OPUNC09G11530.3"/>
    <property type="gene ID" value="OPUNC09G11530"/>
</dbReference>
<dbReference type="Proteomes" id="UP000026962">
    <property type="component" value="Chromosome 9"/>
</dbReference>
<feature type="region of interest" description="Disordered" evidence="1">
    <location>
        <begin position="15"/>
        <end position="82"/>
    </location>
</feature>
<dbReference type="HOGENOM" id="CLU_2350403_0_0_1"/>
<reference evidence="2" key="2">
    <citation type="submission" date="2018-05" db="EMBL/GenBank/DDBJ databases">
        <title>OpunRS2 (Oryza punctata Reference Sequence Version 2).</title>
        <authorList>
            <person name="Zhang J."/>
            <person name="Kudrna D."/>
            <person name="Lee S."/>
            <person name="Talag J."/>
            <person name="Welchert J."/>
            <person name="Wing R.A."/>
        </authorList>
    </citation>
    <scope>NUCLEOTIDE SEQUENCE [LARGE SCALE GENOMIC DNA]</scope>
</reference>
<dbReference type="EnsemblPlants" id="OPUNC09G11530.3">
    <property type="protein sequence ID" value="OPUNC09G11530.3"/>
    <property type="gene ID" value="OPUNC09G11530"/>
</dbReference>
<proteinExistence type="predicted"/>
<protein>
    <submittedName>
        <fullName evidence="2">Carbonic anhydrase</fullName>
    </submittedName>
</protein>